<keyword evidence="1" id="KW-1133">Transmembrane helix</keyword>
<organism evidence="3 4">
    <name type="scientific">Rubellimicrobium roseum</name>
    <dbReference type="NCBI Taxonomy" id="687525"/>
    <lineage>
        <taxon>Bacteria</taxon>
        <taxon>Pseudomonadati</taxon>
        <taxon>Pseudomonadota</taxon>
        <taxon>Alphaproteobacteria</taxon>
        <taxon>Rhodobacterales</taxon>
        <taxon>Roseobacteraceae</taxon>
        <taxon>Rubellimicrobium</taxon>
    </lineage>
</organism>
<protein>
    <recommendedName>
        <fullName evidence="2">SPW repeat-containing integral membrane domain-containing protein</fullName>
    </recommendedName>
</protein>
<feature type="transmembrane region" description="Helical" evidence="1">
    <location>
        <begin position="88"/>
        <end position="106"/>
    </location>
</feature>
<accession>A0A5C4NB35</accession>
<keyword evidence="1" id="KW-0812">Transmembrane</keyword>
<sequence>MNTPLADRRLPGVVLLAAAILLLLSPLLLGVGGYGAASAYVLGALGASLGAKLLFFPSPSDGWLAAVAGALVILTPGIAGFAADREALGSHATLGLVVLLAGIWTIRNRRLGNAATDSDRSRAARNGNDGALNT</sequence>
<gene>
    <name evidence="3" type="ORF">FHG71_17355</name>
</gene>
<dbReference type="EMBL" id="VDFV01000036">
    <property type="protein sequence ID" value="TNC65812.1"/>
    <property type="molecule type" value="Genomic_DNA"/>
</dbReference>
<feature type="transmembrane region" description="Helical" evidence="1">
    <location>
        <begin position="37"/>
        <end position="56"/>
    </location>
</feature>
<dbReference type="RefSeq" id="WP_139082961.1">
    <property type="nucleotide sequence ID" value="NZ_VDFV01000036.1"/>
</dbReference>
<feature type="transmembrane region" description="Helical" evidence="1">
    <location>
        <begin position="63"/>
        <end position="82"/>
    </location>
</feature>
<name>A0A5C4NB35_9RHOB</name>
<dbReference type="AlphaFoldDB" id="A0A5C4NB35"/>
<dbReference type="Proteomes" id="UP000305709">
    <property type="component" value="Unassembled WGS sequence"/>
</dbReference>
<comment type="caution">
    <text evidence="3">The sequence shown here is derived from an EMBL/GenBank/DDBJ whole genome shotgun (WGS) entry which is preliminary data.</text>
</comment>
<proteinExistence type="predicted"/>
<reference evidence="3 4" key="1">
    <citation type="submission" date="2019-06" db="EMBL/GenBank/DDBJ databases">
        <authorList>
            <person name="Jiang L."/>
        </authorList>
    </citation>
    <scope>NUCLEOTIDE SEQUENCE [LARGE SCALE GENOMIC DNA]</scope>
    <source>
        <strain evidence="3 4">YIM 48858</strain>
    </source>
</reference>
<feature type="transmembrane region" description="Helical" evidence="1">
    <location>
        <begin position="12"/>
        <end position="31"/>
    </location>
</feature>
<keyword evidence="4" id="KW-1185">Reference proteome</keyword>
<dbReference type="Pfam" id="PF03779">
    <property type="entry name" value="SPW"/>
    <property type="match status" value="1"/>
</dbReference>
<evidence type="ECO:0000313" key="4">
    <source>
        <dbReference type="Proteomes" id="UP000305709"/>
    </source>
</evidence>
<evidence type="ECO:0000313" key="3">
    <source>
        <dbReference type="EMBL" id="TNC65812.1"/>
    </source>
</evidence>
<dbReference type="InterPro" id="IPR005530">
    <property type="entry name" value="SPW"/>
</dbReference>
<evidence type="ECO:0000259" key="2">
    <source>
        <dbReference type="Pfam" id="PF03779"/>
    </source>
</evidence>
<feature type="domain" description="SPW repeat-containing integral membrane" evidence="2">
    <location>
        <begin position="12"/>
        <end position="102"/>
    </location>
</feature>
<evidence type="ECO:0000256" key="1">
    <source>
        <dbReference type="SAM" id="Phobius"/>
    </source>
</evidence>
<keyword evidence="1" id="KW-0472">Membrane</keyword>